<dbReference type="AlphaFoldDB" id="A0A2T5FZL2"/>
<dbReference type="Gene3D" id="1.10.10.10">
    <property type="entry name" value="Winged helix-like DNA-binding domain superfamily/Winged helix DNA-binding domain"/>
    <property type="match status" value="1"/>
</dbReference>
<name>A0A2T5FZL2_9SPHN</name>
<evidence type="ECO:0000313" key="7">
    <source>
        <dbReference type="Proteomes" id="UP000244162"/>
    </source>
</evidence>
<evidence type="ECO:0000259" key="5">
    <source>
        <dbReference type="PROSITE" id="PS50931"/>
    </source>
</evidence>
<dbReference type="SUPFAM" id="SSF53850">
    <property type="entry name" value="Periplasmic binding protein-like II"/>
    <property type="match status" value="1"/>
</dbReference>
<accession>A0A2T5FZL2</accession>
<feature type="domain" description="HTH lysR-type" evidence="5">
    <location>
        <begin position="37"/>
        <end position="92"/>
    </location>
</feature>
<evidence type="ECO:0000313" key="6">
    <source>
        <dbReference type="EMBL" id="PTQ12143.1"/>
    </source>
</evidence>
<dbReference type="GO" id="GO:0003677">
    <property type="term" value="F:DNA binding"/>
    <property type="evidence" value="ECO:0007669"/>
    <property type="project" value="UniProtKB-KW"/>
</dbReference>
<dbReference type="PANTHER" id="PTHR30537">
    <property type="entry name" value="HTH-TYPE TRANSCRIPTIONAL REGULATOR"/>
    <property type="match status" value="1"/>
</dbReference>
<organism evidence="6 7">
    <name type="scientific">Sphingomonas oleivorans</name>
    <dbReference type="NCBI Taxonomy" id="1735121"/>
    <lineage>
        <taxon>Bacteria</taxon>
        <taxon>Pseudomonadati</taxon>
        <taxon>Pseudomonadota</taxon>
        <taxon>Alphaproteobacteria</taxon>
        <taxon>Sphingomonadales</taxon>
        <taxon>Sphingomonadaceae</taxon>
        <taxon>Sphingomonas</taxon>
    </lineage>
</organism>
<dbReference type="OrthoDB" id="9813056at2"/>
<dbReference type="Pfam" id="PF00126">
    <property type="entry name" value="HTH_1"/>
    <property type="match status" value="1"/>
</dbReference>
<dbReference type="InterPro" id="IPR005119">
    <property type="entry name" value="LysR_subst-bd"/>
</dbReference>
<keyword evidence="2" id="KW-0805">Transcription regulation</keyword>
<evidence type="ECO:0000256" key="4">
    <source>
        <dbReference type="ARBA" id="ARBA00023163"/>
    </source>
</evidence>
<dbReference type="EMBL" id="NWBU01000005">
    <property type="protein sequence ID" value="PTQ12143.1"/>
    <property type="molecule type" value="Genomic_DNA"/>
</dbReference>
<dbReference type="PANTHER" id="PTHR30537:SF5">
    <property type="entry name" value="HTH-TYPE TRANSCRIPTIONAL ACTIVATOR TTDR-RELATED"/>
    <property type="match status" value="1"/>
</dbReference>
<dbReference type="SUPFAM" id="SSF46785">
    <property type="entry name" value="Winged helix' DNA-binding domain"/>
    <property type="match status" value="1"/>
</dbReference>
<evidence type="ECO:0000256" key="2">
    <source>
        <dbReference type="ARBA" id="ARBA00023015"/>
    </source>
</evidence>
<dbReference type="InterPro" id="IPR000847">
    <property type="entry name" value="LysR_HTH_N"/>
</dbReference>
<dbReference type="InterPro" id="IPR036388">
    <property type="entry name" value="WH-like_DNA-bd_sf"/>
</dbReference>
<comment type="caution">
    <text evidence="6">The sequence shown here is derived from an EMBL/GenBank/DDBJ whole genome shotgun (WGS) entry which is preliminary data.</text>
</comment>
<proteinExistence type="inferred from homology"/>
<comment type="similarity">
    <text evidence="1">Belongs to the LysR transcriptional regulatory family.</text>
</comment>
<evidence type="ECO:0000256" key="3">
    <source>
        <dbReference type="ARBA" id="ARBA00023125"/>
    </source>
</evidence>
<keyword evidence="3" id="KW-0238">DNA-binding</keyword>
<evidence type="ECO:0000256" key="1">
    <source>
        <dbReference type="ARBA" id="ARBA00009437"/>
    </source>
</evidence>
<sequence>MRPIGALPMAAAPSTNSAREEYIHVREAGVTRRFAHLDDVEAFVSVVENGSMTAGAVALSTTPSVVSRAISRLETRLGVQLMRRTTRRLSLTEAGRAYLEQVRSAFSLIADAERAIQGQDGDLLAGHVRVSVSTTYGHYRLPETLSRFAQAYPLVNVELSITNRNVDLVAEGYDLAIRLGPLPDSGLIGRKLEDAPLCLVASPHYLERAGTPKTIEDLASHQCLPFVMPSTGRDAPWLFRLDGRDLDWTPPGRVRIFDDVLGVVSLAERGMGICQTYDFIVRDHIARGRLVELLEHARGRSRPFSVIFAPHRRMSAATRALIDFLVTPE</sequence>
<dbReference type="GO" id="GO:0003700">
    <property type="term" value="F:DNA-binding transcription factor activity"/>
    <property type="evidence" value="ECO:0007669"/>
    <property type="project" value="InterPro"/>
</dbReference>
<reference evidence="6 7" key="1">
    <citation type="submission" date="2017-09" db="EMBL/GenBank/DDBJ databases">
        <title>Sphingomonas panjinensis sp.nov., isolated from oil-contaminated soil.</title>
        <authorList>
            <person name="Wang L."/>
            <person name="Chen L."/>
        </authorList>
    </citation>
    <scope>NUCLEOTIDE SEQUENCE [LARGE SCALE GENOMIC DNA]</scope>
    <source>
        <strain evidence="6 7">FW-11</strain>
    </source>
</reference>
<gene>
    <name evidence="6" type="ORF">CLG96_06180</name>
</gene>
<dbReference type="InterPro" id="IPR036390">
    <property type="entry name" value="WH_DNA-bd_sf"/>
</dbReference>
<dbReference type="CDD" id="cd08422">
    <property type="entry name" value="PBP2_CrgA_like"/>
    <property type="match status" value="1"/>
</dbReference>
<dbReference type="Gene3D" id="3.40.190.290">
    <property type="match status" value="1"/>
</dbReference>
<dbReference type="InterPro" id="IPR058163">
    <property type="entry name" value="LysR-type_TF_proteobact-type"/>
</dbReference>
<protein>
    <submittedName>
        <fullName evidence="6">LuxR family transcriptional regulator</fullName>
    </submittedName>
</protein>
<keyword evidence="4" id="KW-0804">Transcription</keyword>
<keyword evidence="7" id="KW-1185">Reference proteome</keyword>
<dbReference type="Proteomes" id="UP000244162">
    <property type="component" value="Unassembled WGS sequence"/>
</dbReference>
<dbReference type="PROSITE" id="PS50931">
    <property type="entry name" value="HTH_LYSR"/>
    <property type="match status" value="1"/>
</dbReference>
<dbReference type="FunFam" id="1.10.10.10:FF:000001">
    <property type="entry name" value="LysR family transcriptional regulator"/>
    <property type="match status" value="1"/>
</dbReference>
<dbReference type="Pfam" id="PF03466">
    <property type="entry name" value="LysR_substrate"/>
    <property type="match status" value="1"/>
</dbReference>